<accession>A0A1X7SXR5</accession>
<reference evidence="2" key="1">
    <citation type="submission" date="2017-05" db="UniProtKB">
        <authorList>
            <consortium name="EnsemblMetazoa"/>
        </authorList>
    </citation>
    <scope>IDENTIFICATION</scope>
</reference>
<evidence type="ECO:0000313" key="2">
    <source>
        <dbReference type="EnsemblMetazoa" id="Aqu2.1.06959_001"/>
    </source>
</evidence>
<dbReference type="EnsemblMetazoa" id="Aqu2.1.06959_001">
    <property type="protein sequence ID" value="Aqu2.1.06959_001"/>
    <property type="gene ID" value="Aqu2.1.06959"/>
</dbReference>
<dbReference type="AlphaFoldDB" id="A0A1X7SXR5"/>
<name>A0A1X7SXR5_AMPQE</name>
<protein>
    <submittedName>
        <fullName evidence="2">Uncharacterized protein</fullName>
    </submittedName>
</protein>
<feature type="coiled-coil region" evidence="1">
    <location>
        <begin position="30"/>
        <end position="57"/>
    </location>
</feature>
<evidence type="ECO:0000256" key="1">
    <source>
        <dbReference type="SAM" id="Coils"/>
    </source>
</evidence>
<organism evidence="2">
    <name type="scientific">Amphimedon queenslandica</name>
    <name type="common">Sponge</name>
    <dbReference type="NCBI Taxonomy" id="400682"/>
    <lineage>
        <taxon>Eukaryota</taxon>
        <taxon>Metazoa</taxon>
        <taxon>Porifera</taxon>
        <taxon>Demospongiae</taxon>
        <taxon>Heteroscleromorpha</taxon>
        <taxon>Haplosclerida</taxon>
        <taxon>Niphatidae</taxon>
        <taxon>Amphimedon</taxon>
    </lineage>
</organism>
<dbReference type="InParanoid" id="A0A1X7SXR5"/>
<keyword evidence="1" id="KW-0175">Coiled coil</keyword>
<proteinExistence type="predicted"/>
<sequence>GYEKLKAKVADNEVYITEILEKKTEVEGKKQIITEDYEKLKSKVADMEDQYLKEKQIIIDDNQNLKTEISEKDKVIIKLTSQVEKQSQNEKQILNALFQNDVLYTGMMYHEEKKIGYWRAIYSVVRDLEVLKQYISTNHPNAELETTQLQLGWTVDPDREPMELFQSTIDHFPLNPLYSSCSMSVYAEIGVAKKPLHCPIKLTGIDPSKIVYINKSPPALPPSM</sequence>